<evidence type="ECO:0000313" key="1">
    <source>
        <dbReference type="EMBL" id="KAG7444524.1"/>
    </source>
</evidence>
<organism evidence="1 2">
    <name type="scientific">Guyanagaster necrorhizus</name>
    <dbReference type="NCBI Taxonomy" id="856835"/>
    <lineage>
        <taxon>Eukaryota</taxon>
        <taxon>Fungi</taxon>
        <taxon>Dikarya</taxon>
        <taxon>Basidiomycota</taxon>
        <taxon>Agaricomycotina</taxon>
        <taxon>Agaricomycetes</taxon>
        <taxon>Agaricomycetidae</taxon>
        <taxon>Agaricales</taxon>
        <taxon>Marasmiineae</taxon>
        <taxon>Physalacriaceae</taxon>
        <taxon>Guyanagaster</taxon>
    </lineage>
</organism>
<reference evidence="1" key="1">
    <citation type="submission" date="2020-11" db="EMBL/GenBank/DDBJ databases">
        <title>Adaptations for nitrogen fixation in a non-lichenized fungal sporocarp promotes dispersal by wood-feeding termites.</title>
        <authorList>
            <consortium name="DOE Joint Genome Institute"/>
            <person name="Koch R.A."/>
            <person name="Yoon G."/>
            <person name="Arayal U."/>
            <person name="Lail K."/>
            <person name="Amirebrahimi M."/>
            <person name="Labutti K."/>
            <person name="Lipzen A."/>
            <person name="Riley R."/>
            <person name="Barry K."/>
            <person name="Henrissat B."/>
            <person name="Grigoriev I.V."/>
            <person name="Herr J.R."/>
            <person name="Aime M.C."/>
        </authorList>
    </citation>
    <scope>NUCLEOTIDE SEQUENCE</scope>
    <source>
        <strain evidence="1">MCA 3950</strain>
    </source>
</reference>
<dbReference type="GeneID" id="66112823"/>
<proteinExistence type="predicted"/>
<dbReference type="InterPro" id="IPR032675">
    <property type="entry name" value="LRR_dom_sf"/>
</dbReference>
<evidence type="ECO:0008006" key="3">
    <source>
        <dbReference type="Google" id="ProtNLM"/>
    </source>
</evidence>
<dbReference type="AlphaFoldDB" id="A0A9P7VRB2"/>
<feature type="non-terminal residue" evidence="1">
    <location>
        <position position="1"/>
    </location>
</feature>
<dbReference type="Gene3D" id="3.80.10.10">
    <property type="entry name" value="Ribonuclease Inhibitor"/>
    <property type="match status" value="1"/>
</dbReference>
<gene>
    <name evidence="1" type="ORF">BT62DRAFT_995487</name>
</gene>
<comment type="caution">
    <text evidence="1">The sequence shown here is derived from an EMBL/GenBank/DDBJ whole genome shotgun (WGS) entry which is preliminary data.</text>
</comment>
<keyword evidence="2" id="KW-1185">Reference proteome</keyword>
<sequence>MNVLAAETLTEIFEHLDKYSDLLHVMQTCKIFYDIGIRQFYRHIRYNDRRQFRAHDASCFNQRDDMHCIPRSLELAGAIYPDPTADHDLNDNEGDCVHFQIDMWIRILSFTSLHTLCFRDSDLPDARSFGYLLQGCQSLRKLVIDECTFHEVPVDLSEGYDVFPCLPITDLSLFGCSTLPGSSDPYSFLRLLTITALRTLSVSVSDRVNSFLARRDKHNLPLPCKLETLRLHFTLLVRTGRQDEIATFLTEECQSVHALEVFNFFWPVPENLRLLPRALGNLTSYRGPPNFLFPLMDGGSLLKYLEISYPPINILSALSLLEKVGTRWPYLESLSITIKEWDREILYAISHIFRDFREVKIKYCSGYPNELSMLNMPSMFFSKMKNLRTLHIYNSMDPPVSAWFSNGDDDVCDLMTGWLKTCPNLTEVRWEKDKLFCRKSTKREHRWCSRMDLQPVVPNLKRRRQHH</sequence>
<name>A0A9P7VRB2_9AGAR</name>
<dbReference type="SUPFAM" id="SSF52047">
    <property type="entry name" value="RNI-like"/>
    <property type="match status" value="1"/>
</dbReference>
<dbReference type="RefSeq" id="XP_043038024.1">
    <property type="nucleotide sequence ID" value="XM_043190526.1"/>
</dbReference>
<dbReference type="EMBL" id="MU250540">
    <property type="protein sequence ID" value="KAG7444524.1"/>
    <property type="molecule type" value="Genomic_DNA"/>
</dbReference>
<protein>
    <recommendedName>
        <fullName evidence="3">F-box domain-containing protein</fullName>
    </recommendedName>
</protein>
<evidence type="ECO:0000313" key="2">
    <source>
        <dbReference type="Proteomes" id="UP000812287"/>
    </source>
</evidence>
<dbReference type="Proteomes" id="UP000812287">
    <property type="component" value="Unassembled WGS sequence"/>
</dbReference>
<accession>A0A9P7VRB2</accession>
<dbReference type="OrthoDB" id="5354526at2759"/>